<sequence length="409" mass="45983">MSVIPITPHGRLPENITYFCKALRRAGVPVGTAQVIDAIRAVETVGFTNRRDFFITLRASLITRPEHLQVFEQVFRMFWRDPEFLEKMITNLLPVINAPPVEKKPKPAETRAADAMADGASRDAPEQVRDELELDAQLSVSQNELLKNMDFEAMSNAEMRDAERAIAKMELPVLKTPSRRYQTASYGHMIDARAAFRAARRLGGEVLSLPRKRAVKQPPNLVVLCDISGSMSAYSRMMMHFIHSVSLKRGAGWARVHAFTFGTRLTNITRMLNEKEPDAALKLIGNQVNDWDGGTLIGTSLERFNKDWSRRVLGSNAMVLLITDGLERENVENLSQQMQRLSLSAKHILWLNPLLRWDGFEPQAMGIRAILPHVDSFSACHNLASLQELAALLSNVNNTGEKNRMKAML</sequence>
<dbReference type="CDD" id="cd00198">
    <property type="entry name" value="vWFA"/>
    <property type="match status" value="1"/>
</dbReference>
<name>A0A2G5K4Y6_9RHOB</name>
<dbReference type="EMBL" id="MDGM01000012">
    <property type="protein sequence ID" value="PIB24617.1"/>
    <property type="molecule type" value="Genomic_DNA"/>
</dbReference>
<accession>A0A2G5K4Y6</accession>
<dbReference type="InterPro" id="IPR011195">
    <property type="entry name" value="UCP010256"/>
</dbReference>
<dbReference type="Pfam" id="PF05762">
    <property type="entry name" value="VWA_CoxE"/>
    <property type="match status" value="1"/>
</dbReference>
<dbReference type="OrthoDB" id="9790469at2"/>
<dbReference type="SUPFAM" id="SSF53300">
    <property type="entry name" value="vWA-like"/>
    <property type="match status" value="1"/>
</dbReference>
<comment type="caution">
    <text evidence="1">The sequence shown here is derived from an EMBL/GenBank/DDBJ whole genome shotgun (WGS) entry which is preliminary data.</text>
</comment>
<protein>
    <submittedName>
        <fullName evidence="1">VWA domain-containing protein</fullName>
    </submittedName>
</protein>
<dbReference type="RefSeq" id="WP_099593131.1">
    <property type="nucleotide sequence ID" value="NZ_MDGM01000012.1"/>
</dbReference>
<proteinExistence type="predicted"/>
<evidence type="ECO:0000313" key="1">
    <source>
        <dbReference type="EMBL" id="PIB24617.1"/>
    </source>
</evidence>
<keyword evidence="2" id="KW-1185">Reference proteome</keyword>
<dbReference type="Proteomes" id="UP000231516">
    <property type="component" value="Unassembled WGS sequence"/>
</dbReference>
<dbReference type="PIRSF" id="PIRSF010256">
    <property type="entry name" value="CoxE_vWa"/>
    <property type="match status" value="1"/>
</dbReference>
<dbReference type="PANTHER" id="PTHR39338:SF6">
    <property type="entry name" value="BLL5662 PROTEIN"/>
    <property type="match status" value="1"/>
</dbReference>
<dbReference type="InterPro" id="IPR008912">
    <property type="entry name" value="Uncharacterised_CoxE"/>
</dbReference>
<dbReference type="Gene3D" id="3.40.50.410">
    <property type="entry name" value="von Willebrand factor, type A domain"/>
    <property type="match status" value="1"/>
</dbReference>
<organism evidence="1 2">
    <name type="scientific">Paramylibacter kogurei</name>
    <dbReference type="NCBI Taxonomy" id="1889778"/>
    <lineage>
        <taxon>Bacteria</taxon>
        <taxon>Pseudomonadati</taxon>
        <taxon>Pseudomonadota</taxon>
        <taxon>Alphaproteobacteria</taxon>
        <taxon>Rhodobacterales</taxon>
        <taxon>Paracoccaceae</taxon>
        <taxon>Paramylibacter</taxon>
    </lineage>
</organism>
<reference evidence="1 2" key="1">
    <citation type="submission" date="2016-08" db="EMBL/GenBank/DDBJ databases">
        <title>Draft genome of Amylibacter sp. strain 4G11.</title>
        <authorList>
            <person name="Wong S.-K."/>
            <person name="Hamasaki K."/>
            <person name="Yoshizawa S."/>
        </authorList>
    </citation>
    <scope>NUCLEOTIDE SEQUENCE [LARGE SCALE GENOMIC DNA]</scope>
    <source>
        <strain evidence="1 2">4G11</strain>
    </source>
</reference>
<dbReference type="AlphaFoldDB" id="A0A2G5K4Y6"/>
<evidence type="ECO:0000313" key="2">
    <source>
        <dbReference type="Proteomes" id="UP000231516"/>
    </source>
</evidence>
<dbReference type="PANTHER" id="PTHR39338">
    <property type="entry name" value="BLL5662 PROTEIN-RELATED"/>
    <property type="match status" value="1"/>
</dbReference>
<gene>
    <name evidence="1" type="ORF">BFP76_05390</name>
</gene>
<dbReference type="InterPro" id="IPR036465">
    <property type="entry name" value="vWFA_dom_sf"/>
</dbReference>